<dbReference type="Gene3D" id="1.10.10.10">
    <property type="entry name" value="Winged helix-like DNA-binding domain superfamily/Winged helix DNA-binding domain"/>
    <property type="match status" value="1"/>
</dbReference>
<dbReference type="GO" id="GO:0003677">
    <property type="term" value="F:DNA binding"/>
    <property type="evidence" value="ECO:0007669"/>
    <property type="project" value="InterPro"/>
</dbReference>
<dbReference type="GO" id="GO:0006355">
    <property type="term" value="P:regulation of DNA-templated transcription"/>
    <property type="evidence" value="ECO:0007669"/>
    <property type="project" value="InterPro"/>
</dbReference>
<dbReference type="PANTHER" id="PTHR47691:SF3">
    <property type="entry name" value="HTH-TYPE TRANSCRIPTIONAL REGULATOR RV0890C-RELATED"/>
    <property type="match status" value="1"/>
</dbReference>
<dbReference type="Gene3D" id="3.40.50.300">
    <property type="entry name" value="P-loop containing nucleotide triphosphate hydrolases"/>
    <property type="match status" value="1"/>
</dbReference>
<dbReference type="InterPro" id="IPR027417">
    <property type="entry name" value="P-loop_NTPase"/>
</dbReference>
<dbReference type="Gene3D" id="1.25.40.10">
    <property type="entry name" value="Tetratricopeptide repeat domain"/>
    <property type="match status" value="1"/>
</dbReference>
<dbReference type="PROSITE" id="PS50043">
    <property type="entry name" value="HTH_LUXR_2"/>
    <property type="match status" value="1"/>
</dbReference>
<dbReference type="PRINTS" id="PR00364">
    <property type="entry name" value="DISEASERSIST"/>
</dbReference>
<dbReference type="SUPFAM" id="SSF48452">
    <property type="entry name" value="TPR-like"/>
    <property type="match status" value="1"/>
</dbReference>
<comment type="caution">
    <text evidence="2">The sequence shown here is derived from an EMBL/GenBank/DDBJ whole genome shotgun (WGS) entry which is preliminary data.</text>
</comment>
<organism evidence="2 3">
    <name type="scientific">Aeromicrobium ginsengisoli</name>
    <dbReference type="NCBI Taxonomy" id="363867"/>
    <lineage>
        <taxon>Bacteria</taxon>
        <taxon>Bacillati</taxon>
        <taxon>Actinomycetota</taxon>
        <taxon>Actinomycetes</taxon>
        <taxon>Propionibacteriales</taxon>
        <taxon>Nocardioidaceae</taxon>
        <taxon>Aeromicrobium</taxon>
    </lineage>
</organism>
<dbReference type="SUPFAM" id="SSF46894">
    <property type="entry name" value="C-terminal effector domain of the bipartite response regulators"/>
    <property type="match status" value="1"/>
</dbReference>
<evidence type="ECO:0000313" key="2">
    <source>
        <dbReference type="EMBL" id="KAA1397787.1"/>
    </source>
</evidence>
<dbReference type="SUPFAM" id="SSF52540">
    <property type="entry name" value="P-loop containing nucleoside triphosphate hydrolases"/>
    <property type="match status" value="1"/>
</dbReference>
<evidence type="ECO:0000259" key="1">
    <source>
        <dbReference type="PROSITE" id="PS50043"/>
    </source>
</evidence>
<sequence>MGLAVRDSSRMIPAEVTEFVGRRRDLGEVRRMLSASRLVMLTGFGGIGKTRLAVQLARQLERAYPDGVCFVSLGDLSDASLIAEATASALQIHDHAGPISVPELAGFLRPRELLLVLDNCEHVIDDCASLVAILLRSCPRLHVLATSREALRVDGEFVWRVEPLMVPPSGAEGVGVAQEYDAVRLLADRATRLAPEFEVSEHNIAAIIEVCRVLDGVPLALELAAVRLRALSPDDLLEQLQDRWQALDVGTRGAPARQSAMSACLAWSHDLCSAEERQLWALLSVFAGGMEMPAIRYVAARADPDLAEAVVEHVQSLVDKSILTVENSERHARYRMIEVIRQFGSAQLTESGRLAETQLWHRDWCADLLATSEDDWMSSRQALVVDQLRREEQNLREALTTCWRQADEAETGLEMAARLRNFAIIRGTFTEMRGWLHRFLPMAPQGGMTRMHGLCAAVWLAALQGDHAEAAEGVREARQLAQALDPASTWLVTQAEGLHVTFLGDFERSVTLYVEALDGLEQSCERERAETLALLGQSYGLGGQLEQATVTLEECLALCSRTGESWCRSYGLWFAGLVAWQRGDDPEAVRLVREALEVNRLIDDRLLSALCFEALAWCQAGISPSAAATLLGAADALWDLMGSSIGASPGLSSLHKACEASLRQTLSDGFGDLRQVGAALGPLAAADYALGKTRPRSDAPTSKNEMASTPTLLTRREHEVAQLVTQGMSNREIASTLFISPRTAETHVENILLKLGFHSRAQIAAWFSTRLA</sequence>
<dbReference type="SMART" id="SM00421">
    <property type="entry name" value="HTH_LUXR"/>
    <property type="match status" value="1"/>
</dbReference>
<dbReference type="InterPro" id="IPR036388">
    <property type="entry name" value="WH-like_DNA-bd_sf"/>
</dbReference>
<dbReference type="InterPro" id="IPR000792">
    <property type="entry name" value="Tscrpt_reg_LuxR_C"/>
</dbReference>
<proteinExistence type="predicted"/>
<dbReference type="PANTHER" id="PTHR47691">
    <property type="entry name" value="REGULATOR-RELATED"/>
    <property type="match status" value="1"/>
</dbReference>
<dbReference type="Pfam" id="PF00196">
    <property type="entry name" value="GerE"/>
    <property type="match status" value="1"/>
</dbReference>
<dbReference type="OrthoDB" id="3755432at2"/>
<accession>A0A5M4FEL0</accession>
<dbReference type="EMBL" id="SDPQ02000002">
    <property type="protein sequence ID" value="KAA1397787.1"/>
    <property type="molecule type" value="Genomic_DNA"/>
</dbReference>
<dbReference type="PRINTS" id="PR00038">
    <property type="entry name" value="HTHLUXR"/>
</dbReference>
<dbReference type="InterPro" id="IPR016032">
    <property type="entry name" value="Sig_transdc_resp-reg_C-effctor"/>
</dbReference>
<dbReference type="InterPro" id="IPR011990">
    <property type="entry name" value="TPR-like_helical_dom_sf"/>
</dbReference>
<feature type="domain" description="HTH luxR-type" evidence="1">
    <location>
        <begin position="706"/>
        <end position="771"/>
    </location>
</feature>
<gene>
    <name evidence="2" type="ORF">ESP70_010600</name>
</gene>
<evidence type="ECO:0000313" key="3">
    <source>
        <dbReference type="Proteomes" id="UP000380867"/>
    </source>
</evidence>
<dbReference type="AlphaFoldDB" id="A0A5M4FEL0"/>
<reference evidence="2" key="1">
    <citation type="submission" date="2019-09" db="EMBL/GenBank/DDBJ databases">
        <authorList>
            <person name="Li J."/>
        </authorList>
    </citation>
    <scope>NUCLEOTIDE SEQUENCE [LARGE SCALE GENOMIC DNA]</scope>
    <source>
        <strain evidence="2">JCM 14732</strain>
    </source>
</reference>
<dbReference type="CDD" id="cd06170">
    <property type="entry name" value="LuxR_C_like"/>
    <property type="match status" value="1"/>
</dbReference>
<name>A0A5M4FEL0_9ACTN</name>
<dbReference type="Proteomes" id="UP000380867">
    <property type="component" value="Unassembled WGS sequence"/>
</dbReference>
<dbReference type="RefSeq" id="WP_149689232.1">
    <property type="nucleotide sequence ID" value="NZ_SDPQ02000002.1"/>
</dbReference>
<protein>
    <recommendedName>
        <fullName evidence="1">HTH luxR-type domain-containing protein</fullName>
    </recommendedName>
</protein>
<keyword evidence="3" id="KW-1185">Reference proteome</keyword>